<protein>
    <submittedName>
        <fullName evidence="1">Uncharacterized protein</fullName>
    </submittedName>
</protein>
<reference evidence="1 2" key="1">
    <citation type="journal article" date="2011" name="PLoS Pathog.">
        <title>Dynamic evolution of pathogenicity revealed by sequencing and comparative genomics of 19 Pseudomonas syringae isolates.</title>
        <authorList>
            <person name="Baltrus D.A."/>
            <person name="Nishimura M.T."/>
            <person name="Romanchuk A."/>
            <person name="Chang J.H."/>
            <person name="Mukhtar M.S."/>
            <person name="Cherkis K."/>
            <person name="Roach J."/>
            <person name="Grant S.R."/>
            <person name="Jones C.D."/>
            <person name="Dangl J.L."/>
        </authorList>
    </citation>
    <scope>NUCLEOTIDE SEQUENCE [LARGE SCALE GENOMIC DNA]</scope>
    <source>
        <strain evidence="2">race 4</strain>
    </source>
</reference>
<organism evidence="1 2">
    <name type="scientific">Pseudomonas savastanoi pv. glycinea str. race 4</name>
    <dbReference type="NCBI Taxonomy" id="875330"/>
    <lineage>
        <taxon>Bacteria</taxon>
        <taxon>Pseudomonadati</taxon>
        <taxon>Pseudomonadota</taxon>
        <taxon>Gammaproteobacteria</taxon>
        <taxon>Pseudomonadales</taxon>
        <taxon>Pseudomonadaceae</taxon>
        <taxon>Pseudomonas</taxon>
    </lineage>
</organism>
<name>F3C7Z7_PSESG</name>
<dbReference type="Proteomes" id="UP000005466">
    <property type="component" value="Unassembled WGS sequence"/>
</dbReference>
<sequence>KNLIVPMRVGMPFMTLRVISLQTYRPFPLWIMPMPPVFA</sequence>
<evidence type="ECO:0000313" key="1">
    <source>
        <dbReference type="EMBL" id="EGH15266.1"/>
    </source>
</evidence>
<feature type="non-terminal residue" evidence="1">
    <location>
        <position position="1"/>
    </location>
</feature>
<dbReference type="EMBL" id="ADWY01000946">
    <property type="protein sequence ID" value="EGH15266.1"/>
    <property type="molecule type" value="Genomic_DNA"/>
</dbReference>
<gene>
    <name evidence="1" type="ORF">Pgy4_19739</name>
</gene>
<proteinExistence type="predicted"/>
<accession>F3C7Z7</accession>
<evidence type="ECO:0000313" key="2">
    <source>
        <dbReference type="Proteomes" id="UP000005466"/>
    </source>
</evidence>
<dbReference type="HOGENOM" id="CLU_3301557_0_0_6"/>
<comment type="caution">
    <text evidence="1">The sequence shown here is derived from an EMBL/GenBank/DDBJ whole genome shotgun (WGS) entry which is preliminary data.</text>
</comment>
<dbReference type="AlphaFoldDB" id="F3C7Z7"/>